<evidence type="ECO:0000256" key="2">
    <source>
        <dbReference type="ARBA" id="ARBA00023015"/>
    </source>
</evidence>
<keyword evidence="5" id="KW-0804">Transcription</keyword>
<reference evidence="8 9" key="1">
    <citation type="submission" date="2020-01" db="EMBL/GenBank/DDBJ databases">
        <title>Genomic analysis of Aminipila sp. CBA3637.</title>
        <authorList>
            <person name="Kim Y.B."/>
            <person name="Roh S.W."/>
        </authorList>
    </citation>
    <scope>NUCLEOTIDE SEQUENCE [LARGE SCALE GENOMIC DNA]</scope>
    <source>
        <strain evidence="8 9">CBA3637</strain>
    </source>
</reference>
<protein>
    <submittedName>
        <fullName evidence="8">Sigma-70 family RNA polymerase sigma factor</fullName>
    </submittedName>
</protein>
<evidence type="ECO:0000256" key="1">
    <source>
        <dbReference type="ARBA" id="ARBA00010641"/>
    </source>
</evidence>
<dbReference type="AlphaFoldDB" id="A0A6P1MC10"/>
<evidence type="ECO:0000259" key="6">
    <source>
        <dbReference type="Pfam" id="PF04542"/>
    </source>
</evidence>
<evidence type="ECO:0000256" key="3">
    <source>
        <dbReference type="ARBA" id="ARBA00023082"/>
    </source>
</evidence>
<gene>
    <name evidence="8" type="ORF">Ami3637_02785</name>
</gene>
<dbReference type="InterPro" id="IPR013324">
    <property type="entry name" value="RNA_pol_sigma_r3/r4-like"/>
</dbReference>
<dbReference type="InterPro" id="IPR036388">
    <property type="entry name" value="WH-like_DNA-bd_sf"/>
</dbReference>
<evidence type="ECO:0000313" key="9">
    <source>
        <dbReference type="Proteomes" id="UP000463883"/>
    </source>
</evidence>
<dbReference type="Gene3D" id="1.10.10.10">
    <property type="entry name" value="Winged helix-like DNA-binding domain superfamily/Winged helix DNA-binding domain"/>
    <property type="match status" value="1"/>
</dbReference>
<dbReference type="RefSeq" id="WP_162361222.1">
    <property type="nucleotide sequence ID" value="NZ_CP047591.1"/>
</dbReference>
<dbReference type="Pfam" id="PF04542">
    <property type="entry name" value="Sigma70_r2"/>
    <property type="match status" value="1"/>
</dbReference>
<dbReference type="PANTHER" id="PTHR43133">
    <property type="entry name" value="RNA POLYMERASE ECF-TYPE SIGMA FACTO"/>
    <property type="match status" value="1"/>
</dbReference>
<dbReference type="GO" id="GO:0003677">
    <property type="term" value="F:DNA binding"/>
    <property type="evidence" value="ECO:0007669"/>
    <property type="project" value="UniProtKB-KW"/>
</dbReference>
<name>A0A6P1MC10_9FIRM</name>
<evidence type="ECO:0000256" key="5">
    <source>
        <dbReference type="ARBA" id="ARBA00023163"/>
    </source>
</evidence>
<dbReference type="GO" id="GO:0016987">
    <property type="term" value="F:sigma factor activity"/>
    <property type="evidence" value="ECO:0007669"/>
    <property type="project" value="UniProtKB-KW"/>
</dbReference>
<dbReference type="NCBIfam" id="TIGR02937">
    <property type="entry name" value="sigma70-ECF"/>
    <property type="match status" value="1"/>
</dbReference>
<accession>A0A6P1MC10</accession>
<keyword evidence="2" id="KW-0805">Transcription regulation</keyword>
<keyword evidence="3" id="KW-0731">Sigma factor</keyword>
<dbReference type="Pfam" id="PF08281">
    <property type="entry name" value="Sigma70_r4_2"/>
    <property type="match status" value="1"/>
</dbReference>
<evidence type="ECO:0000313" key="8">
    <source>
        <dbReference type="EMBL" id="QHI71447.1"/>
    </source>
</evidence>
<dbReference type="InterPro" id="IPR014284">
    <property type="entry name" value="RNA_pol_sigma-70_dom"/>
</dbReference>
<dbReference type="PANTHER" id="PTHR43133:SF8">
    <property type="entry name" value="RNA POLYMERASE SIGMA FACTOR HI_1459-RELATED"/>
    <property type="match status" value="1"/>
</dbReference>
<evidence type="ECO:0000259" key="7">
    <source>
        <dbReference type="Pfam" id="PF08281"/>
    </source>
</evidence>
<dbReference type="Gene3D" id="1.10.1740.10">
    <property type="match status" value="1"/>
</dbReference>
<organism evidence="8 9">
    <name type="scientific">Aminipila terrae</name>
    <dbReference type="NCBI Taxonomy" id="2697030"/>
    <lineage>
        <taxon>Bacteria</taxon>
        <taxon>Bacillati</taxon>
        <taxon>Bacillota</taxon>
        <taxon>Clostridia</taxon>
        <taxon>Peptostreptococcales</taxon>
        <taxon>Anaerovoracaceae</taxon>
        <taxon>Aminipila</taxon>
    </lineage>
</organism>
<dbReference type="InterPro" id="IPR013249">
    <property type="entry name" value="RNA_pol_sigma70_r4_t2"/>
</dbReference>
<evidence type="ECO:0000256" key="4">
    <source>
        <dbReference type="ARBA" id="ARBA00023125"/>
    </source>
</evidence>
<dbReference type="Proteomes" id="UP000463883">
    <property type="component" value="Chromosome"/>
</dbReference>
<dbReference type="InterPro" id="IPR039425">
    <property type="entry name" value="RNA_pol_sigma-70-like"/>
</dbReference>
<feature type="domain" description="RNA polymerase sigma factor 70 region 4 type 2" evidence="7">
    <location>
        <begin position="118"/>
        <end position="167"/>
    </location>
</feature>
<sequence>MVESIETRNELFLNSFSIHTSMIHKYLYKITGDSWLVDDLEQETWFIVLEKMKQLKNIESAEPWIRKIAYSVAMQYYRKAQRSCTCKLYSDDYGKNTEFIGTSRDTLDFVILKYEYDLVIRAFRTLEAESQRLIWMRYVMNIKPREISQNLDLKVSTVKSRLHRALEEYRHIYRDLDVID</sequence>
<keyword evidence="9" id="KW-1185">Reference proteome</keyword>
<feature type="domain" description="RNA polymerase sigma-70 region 2" evidence="6">
    <location>
        <begin position="19"/>
        <end position="82"/>
    </location>
</feature>
<comment type="similarity">
    <text evidence="1">Belongs to the sigma-70 factor family. ECF subfamily.</text>
</comment>
<dbReference type="SUPFAM" id="SSF88946">
    <property type="entry name" value="Sigma2 domain of RNA polymerase sigma factors"/>
    <property type="match status" value="1"/>
</dbReference>
<dbReference type="EMBL" id="CP047591">
    <property type="protein sequence ID" value="QHI71447.1"/>
    <property type="molecule type" value="Genomic_DNA"/>
</dbReference>
<dbReference type="KEGG" id="amic:Ami3637_02785"/>
<keyword evidence="4" id="KW-0238">DNA-binding</keyword>
<dbReference type="GO" id="GO:0006352">
    <property type="term" value="P:DNA-templated transcription initiation"/>
    <property type="evidence" value="ECO:0007669"/>
    <property type="project" value="InterPro"/>
</dbReference>
<dbReference type="InterPro" id="IPR007627">
    <property type="entry name" value="RNA_pol_sigma70_r2"/>
</dbReference>
<dbReference type="InterPro" id="IPR013325">
    <property type="entry name" value="RNA_pol_sigma_r2"/>
</dbReference>
<dbReference type="SUPFAM" id="SSF88659">
    <property type="entry name" value="Sigma3 and sigma4 domains of RNA polymerase sigma factors"/>
    <property type="match status" value="1"/>
</dbReference>
<proteinExistence type="inferred from homology"/>